<accession>A0A1L8EH25</accession>
<keyword evidence="4" id="KW-0496">Mitochondrion</keyword>
<evidence type="ECO:0000256" key="5">
    <source>
        <dbReference type="ARBA" id="ARBA00023274"/>
    </source>
</evidence>
<proteinExistence type="inferred from homology"/>
<dbReference type="AlphaFoldDB" id="A0A1L8EH25"/>
<keyword evidence="3 8" id="KW-0689">Ribosomal protein</keyword>
<evidence type="ECO:0000256" key="3">
    <source>
        <dbReference type="ARBA" id="ARBA00022980"/>
    </source>
</evidence>
<evidence type="ECO:0000256" key="2">
    <source>
        <dbReference type="ARBA" id="ARBA00008860"/>
    </source>
</evidence>
<protein>
    <recommendedName>
        <fullName evidence="6">Large ribosomal subunit protein mL50</fullName>
    </recommendedName>
    <alternativeName>
        <fullName evidence="7">39S ribosomal protein L50, mitochondrial</fullName>
    </alternativeName>
</protein>
<reference evidence="8" key="1">
    <citation type="submission" date="2017-01" db="EMBL/GenBank/DDBJ databases">
        <title>An insight into the sialome and mialome of the horn fly, Haematobia irritans.</title>
        <authorList>
            <person name="Breijo M."/>
            <person name="Boiani M."/>
            <person name="Ures X."/>
            <person name="Rocha S."/>
            <person name="Sequeira M."/>
            <person name="Ribeiro J.M."/>
        </authorList>
    </citation>
    <scope>NUCLEOTIDE SEQUENCE</scope>
</reference>
<organism evidence="8">
    <name type="scientific">Haematobia irritans</name>
    <name type="common">Horn fly</name>
    <name type="synonym">Conops irritans</name>
    <dbReference type="NCBI Taxonomy" id="7368"/>
    <lineage>
        <taxon>Eukaryota</taxon>
        <taxon>Metazoa</taxon>
        <taxon>Ecdysozoa</taxon>
        <taxon>Arthropoda</taxon>
        <taxon>Hexapoda</taxon>
        <taxon>Insecta</taxon>
        <taxon>Pterygota</taxon>
        <taxon>Neoptera</taxon>
        <taxon>Endopterygota</taxon>
        <taxon>Diptera</taxon>
        <taxon>Brachycera</taxon>
        <taxon>Muscomorpha</taxon>
        <taxon>Muscoidea</taxon>
        <taxon>Muscidae</taxon>
        <taxon>Haematobia</taxon>
    </lineage>
</organism>
<dbReference type="Pfam" id="PF10501">
    <property type="entry name" value="Ribosomal_L50"/>
    <property type="match status" value="1"/>
</dbReference>
<dbReference type="PANTHER" id="PTHR31542:SF1">
    <property type="entry name" value="LARGE RIBOSOMAL SUBUNIT PROTEIN ML50"/>
    <property type="match status" value="1"/>
</dbReference>
<evidence type="ECO:0000256" key="6">
    <source>
        <dbReference type="ARBA" id="ARBA00035183"/>
    </source>
</evidence>
<dbReference type="InterPro" id="IPR018305">
    <property type="entry name" value="Ribosomal_m50"/>
</dbReference>
<evidence type="ECO:0000256" key="1">
    <source>
        <dbReference type="ARBA" id="ARBA00004173"/>
    </source>
</evidence>
<evidence type="ECO:0000256" key="4">
    <source>
        <dbReference type="ARBA" id="ARBA00023128"/>
    </source>
</evidence>
<evidence type="ECO:0000313" key="8">
    <source>
        <dbReference type="EMBL" id="JAV17909.1"/>
    </source>
</evidence>
<dbReference type="GO" id="GO:0005762">
    <property type="term" value="C:mitochondrial large ribosomal subunit"/>
    <property type="evidence" value="ECO:0007669"/>
    <property type="project" value="TreeGrafter"/>
</dbReference>
<dbReference type="EMBL" id="GFDG01000890">
    <property type="protein sequence ID" value="JAV17909.1"/>
    <property type="molecule type" value="Transcribed_RNA"/>
</dbReference>
<evidence type="ECO:0000256" key="7">
    <source>
        <dbReference type="ARBA" id="ARBA00035398"/>
    </source>
</evidence>
<comment type="similarity">
    <text evidence="2">Belongs to the mitochondrion-specific ribosomal protein mL50 family.</text>
</comment>
<dbReference type="PANTHER" id="PTHR31542">
    <property type="entry name" value="39A RIBOSOMAL PROTEIN L50, MITOCHONDRIAL"/>
    <property type="match status" value="1"/>
</dbReference>
<keyword evidence="5" id="KW-0687">Ribonucleoprotein</keyword>
<sequence>MLRIMNKGSINLVRKFKCGGQMCYSTKSNGSQIDAMRQSLADKGFLRPHKQYDAPSNAKETIIEICGKFQVPTKRDYHFKSLEEKFKMLEACFTEFKHSVPNSVIYELKTVGDVINFYETSINTTVPLDALKEMDLPENLHIQYDYVRFNSETDTKFNGQTAFPKSSTLVTGLRYRERYAGNEAKQSWP</sequence>
<comment type="subcellular location">
    <subcellularLocation>
        <location evidence="1">Mitochondrion</location>
    </subcellularLocation>
</comment>
<name>A0A1L8EH25_HAEIR</name>